<dbReference type="Gene3D" id="3.30.530.20">
    <property type="match status" value="1"/>
</dbReference>
<evidence type="ECO:0000313" key="1">
    <source>
        <dbReference type="EMBL" id="MBD8020295.1"/>
    </source>
</evidence>
<dbReference type="SUPFAM" id="SSF55961">
    <property type="entry name" value="Bet v1-like"/>
    <property type="match status" value="1"/>
</dbReference>
<protein>
    <submittedName>
        <fullName evidence="1">ATPase</fullName>
    </submittedName>
</protein>
<accession>A0ABR8WTG6</accession>
<name>A0ABR8WTG6_9MICO</name>
<dbReference type="EMBL" id="JACSPY010000004">
    <property type="protein sequence ID" value="MBD8020295.1"/>
    <property type="molecule type" value="Genomic_DNA"/>
</dbReference>
<evidence type="ECO:0000313" key="2">
    <source>
        <dbReference type="Proteomes" id="UP000651517"/>
    </source>
</evidence>
<dbReference type="Proteomes" id="UP000651517">
    <property type="component" value="Unassembled WGS sequence"/>
</dbReference>
<dbReference type="InterPro" id="IPR023393">
    <property type="entry name" value="START-like_dom_sf"/>
</dbReference>
<sequence length="165" mass="17994">MEQLIIDRSIDISASAETVFGLISQPGWYINDGTLRDHTVTRRGELAFVTDPVHGTFAIRTIELKPPHFAAFRWTAGEALDGSLDAATAEDLPMTLIEFFITERSGGVTLRVRETGFENLSADGLALRRAFDANDSGWAEELAVAKAALEDDRGPEASQTAERAQ</sequence>
<keyword evidence="2" id="KW-1185">Reference proteome</keyword>
<dbReference type="RefSeq" id="WP_191725778.1">
    <property type="nucleotide sequence ID" value="NZ_JACSPY010000004.1"/>
</dbReference>
<reference evidence="1 2" key="1">
    <citation type="submission" date="2020-08" db="EMBL/GenBank/DDBJ databases">
        <title>A Genomic Blueprint of the Chicken Gut Microbiome.</title>
        <authorList>
            <person name="Gilroy R."/>
            <person name="Ravi A."/>
            <person name="Getino M."/>
            <person name="Pursley I."/>
            <person name="Horton D.L."/>
            <person name="Alikhan N.-F."/>
            <person name="Baker D."/>
            <person name="Gharbi K."/>
            <person name="Hall N."/>
            <person name="Watson M."/>
            <person name="Adriaenssens E.M."/>
            <person name="Foster-Nyarko E."/>
            <person name="Jarju S."/>
            <person name="Secka A."/>
            <person name="Antonio M."/>
            <person name="Oren A."/>
            <person name="Chaudhuri R."/>
            <person name="La Ragione R.M."/>
            <person name="Hildebrand F."/>
            <person name="Pallen M.J."/>
        </authorList>
    </citation>
    <scope>NUCLEOTIDE SEQUENCE [LARGE SCALE GENOMIC DNA]</scope>
    <source>
        <strain evidence="1 2">Re57</strain>
    </source>
</reference>
<organism evidence="1 2">
    <name type="scientific">Brevibacterium gallinarum</name>
    <dbReference type="NCBI Taxonomy" id="2762220"/>
    <lineage>
        <taxon>Bacteria</taxon>
        <taxon>Bacillati</taxon>
        <taxon>Actinomycetota</taxon>
        <taxon>Actinomycetes</taxon>
        <taxon>Micrococcales</taxon>
        <taxon>Brevibacteriaceae</taxon>
        <taxon>Brevibacterium</taxon>
    </lineage>
</organism>
<comment type="caution">
    <text evidence="1">The sequence shown here is derived from an EMBL/GenBank/DDBJ whole genome shotgun (WGS) entry which is preliminary data.</text>
</comment>
<gene>
    <name evidence="1" type="ORF">H9634_05810</name>
</gene>
<proteinExistence type="predicted"/>